<evidence type="ECO:0000313" key="7">
    <source>
        <dbReference type="EMBL" id="KAK3881391.1"/>
    </source>
</evidence>
<dbReference type="Gene3D" id="3.30.1520.10">
    <property type="entry name" value="Phox-like domain"/>
    <property type="match status" value="1"/>
</dbReference>
<feature type="region of interest" description="Disordered" evidence="3">
    <location>
        <begin position="301"/>
        <end position="326"/>
    </location>
</feature>
<feature type="compositionally biased region" description="Low complexity" evidence="3">
    <location>
        <begin position="739"/>
        <end position="750"/>
    </location>
</feature>
<gene>
    <name evidence="7" type="ORF">Pcinc_014167</name>
</gene>
<feature type="region of interest" description="Disordered" evidence="3">
    <location>
        <begin position="615"/>
        <end position="646"/>
    </location>
</feature>
<dbReference type="InterPro" id="IPR036871">
    <property type="entry name" value="PX_dom_sf"/>
</dbReference>
<feature type="transmembrane region" description="Helical" evidence="4">
    <location>
        <begin position="7"/>
        <end position="33"/>
    </location>
</feature>
<feature type="compositionally biased region" description="Gly residues" evidence="3">
    <location>
        <begin position="1025"/>
        <end position="1041"/>
    </location>
</feature>
<evidence type="ECO:0000256" key="2">
    <source>
        <dbReference type="SAM" id="Coils"/>
    </source>
</evidence>
<feature type="region of interest" description="Disordered" evidence="3">
    <location>
        <begin position="661"/>
        <end position="704"/>
    </location>
</feature>
<feature type="compositionally biased region" description="Basic and acidic residues" evidence="3">
    <location>
        <begin position="375"/>
        <end position="387"/>
    </location>
</feature>
<feature type="region of interest" description="Disordered" evidence="3">
    <location>
        <begin position="359"/>
        <end position="388"/>
    </location>
</feature>
<dbReference type="Proteomes" id="UP001286313">
    <property type="component" value="Unassembled WGS sequence"/>
</dbReference>
<dbReference type="PROSITE" id="PS50195">
    <property type="entry name" value="PX"/>
    <property type="match status" value="1"/>
</dbReference>
<dbReference type="EMBL" id="JAWQEG010001220">
    <property type="protein sequence ID" value="KAK3881391.1"/>
    <property type="molecule type" value="Genomic_DNA"/>
</dbReference>
<sequence length="1366" mass="149955">MSRWLRGAIWGAGSCVVWCPVCVCLSGGGAWWVCACAVGLITITLGSGYTTWTLFNNLLCHGPHSYPLFAKCFKLLERIVERGQTPSAGPHDSPRSRKSSIGKLACSGRLTTSTSSELLLQEVMVSAGSLHSFLILPWYSHVSPDAHFSYQIKDVLEEILTSMCRKVKESGNITQLASGVIQLYLQHYRQYQRAVKKASKKHKDIHSSRKASSQEIQAKYKPLHPALKNPEALKLYYCKLAQILLQHYLPVEVTSCDLLLISLRDLFAQNVLQAFVDLLCDTQWLNTRLSEILSGVNENATDWEEPQRHNQPKEENTQNTKSLDTVKNTLPVLVEEKLIHPNLPSIEEETLFDLQQLDPASPQHAQSSQPTLLRDSQEKQGEKKFENAEELVEYVRSSSLEKKESSEDEDYRSVSSALGTFISTTAGPLLPDASSPPYHPMVTKMWESPLEDKCFVDIPPVRKKKNPFMRNVIEGMKEEEYKIMYHTTKDDKSKTSPTSPAAVAECSLVQKLDECMNKVEIRVEDIENGKCHSKSTLITTIGDIMRSKSCENLVVDESIGINSLKCESKSLHSSLCKLDQLEDQKTWSEDSSNVVNGDEVVSRKEKGHLVKMLSFDKNDGTDQDSLVNNAIPNDYSEGENIPKGNQCKTAEKNQMQEINSLGPKNSEESQLAPSPIIENTPESEPPNTLDIPGSPPLGNAAGFGWENPDLSPIYEESEDLASSIAKLRSLLTERESQHSLGSLSSYGSSESEPKSAQSDPGRYNLEKSRFTFTHKDSSGSLASVKSVSSLESCGTGNGVTDEEPLEAAEVPLDGRVFLSVSVPVTEVHTELGGTQYTLYTIQYDAIYLCESPTAASSISSGDGVSGGGGAGGAGGGSEESTSEPVPPTEPRMVLQTNCVKRRFREFLRLHSSLEEDPKLRTAMKGVKGPNKWLNLPFSKLDSTTIATRKQFLEKYLQSVIQRPEVNISTPVKEFLAYGLDSSVSFVKKPLELQVPRLDKLLAKTVSGVFHSLKTALPSFELSDSQGGGAEGQVGGSGGGGVSTSDKTRLGGGAPNEQRTKLSAFLSTTSKGEYELKLDITAEEEDCQIEEALMQEVSVGRYQEENVDTAYEAKEKTSHLAPVTYSQLRAQYQRQQLQHQQQQQQQEEEKQYQQQQQLHQHSVVLGWGGDSASGGGGGAAGQYPCLPPPGPRLRGDGCDDEDLSRRSSNQDSLNGEEGIGSWEDSPLSIGLLDVVVEVLAPSDHPLTRQPCVTLLSLAFASITHKWIQTELERVFSENNSVEYIQLLREAILTPPQHDHSPPPTPEEVCQSRARLHAALIDCLPGVMEAGVGRVVDSLQHPSINADLALHLLDLIAARLLPVSPSTP</sequence>
<organism evidence="7 8">
    <name type="scientific">Petrolisthes cinctipes</name>
    <name type="common">Flat porcelain crab</name>
    <dbReference type="NCBI Taxonomy" id="88211"/>
    <lineage>
        <taxon>Eukaryota</taxon>
        <taxon>Metazoa</taxon>
        <taxon>Ecdysozoa</taxon>
        <taxon>Arthropoda</taxon>
        <taxon>Crustacea</taxon>
        <taxon>Multicrustacea</taxon>
        <taxon>Malacostraca</taxon>
        <taxon>Eumalacostraca</taxon>
        <taxon>Eucarida</taxon>
        <taxon>Decapoda</taxon>
        <taxon>Pleocyemata</taxon>
        <taxon>Anomura</taxon>
        <taxon>Galatheoidea</taxon>
        <taxon>Porcellanidae</taxon>
        <taxon>Petrolisthes</taxon>
    </lineage>
</organism>
<keyword evidence="4" id="KW-0472">Membrane</keyword>
<protein>
    <recommendedName>
        <fullName evidence="9">Sorting nexin-19</fullName>
    </recommendedName>
</protein>
<dbReference type="InterPro" id="IPR003114">
    <property type="entry name" value="Phox_assoc"/>
</dbReference>
<dbReference type="SMART" id="SM00313">
    <property type="entry name" value="PXA"/>
    <property type="match status" value="1"/>
</dbReference>
<name>A0AAE1KPH8_PETCI</name>
<feature type="compositionally biased region" description="Gly residues" evidence="3">
    <location>
        <begin position="1165"/>
        <end position="1179"/>
    </location>
</feature>
<dbReference type="GO" id="GO:0035091">
    <property type="term" value="F:phosphatidylinositol binding"/>
    <property type="evidence" value="ECO:0007669"/>
    <property type="project" value="InterPro"/>
</dbReference>
<evidence type="ECO:0000259" key="6">
    <source>
        <dbReference type="PROSITE" id="PS51207"/>
    </source>
</evidence>
<keyword evidence="2" id="KW-0175">Coiled coil</keyword>
<evidence type="ECO:0008006" key="9">
    <source>
        <dbReference type="Google" id="ProtNLM"/>
    </source>
</evidence>
<comment type="similarity">
    <text evidence="1">Belongs to the sorting nexin family.</text>
</comment>
<dbReference type="PANTHER" id="PTHR22775">
    <property type="entry name" value="SORTING NEXIN"/>
    <property type="match status" value="1"/>
</dbReference>
<feature type="compositionally biased region" description="Gly residues" evidence="3">
    <location>
        <begin position="863"/>
        <end position="877"/>
    </location>
</feature>
<feature type="coiled-coil region" evidence="2">
    <location>
        <begin position="1124"/>
        <end position="1157"/>
    </location>
</feature>
<evidence type="ECO:0000256" key="1">
    <source>
        <dbReference type="ARBA" id="ARBA00010883"/>
    </source>
</evidence>
<reference evidence="7" key="1">
    <citation type="submission" date="2023-10" db="EMBL/GenBank/DDBJ databases">
        <title>Genome assemblies of two species of porcelain crab, Petrolisthes cinctipes and Petrolisthes manimaculis (Anomura: Porcellanidae).</title>
        <authorList>
            <person name="Angst P."/>
        </authorList>
    </citation>
    <scope>NUCLEOTIDE SEQUENCE</scope>
    <source>
        <strain evidence="7">PB745_01</strain>
        <tissue evidence="7">Gill</tissue>
    </source>
</reference>
<evidence type="ECO:0000259" key="5">
    <source>
        <dbReference type="PROSITE" id="PS50195"/>
    </source>
</evidence>
<evidence type="ECO:0000256" key="3">
    <source>
        <dbReference type="SAM" id="MobiDB-lite"/>
    </source>
</evidence>
<proteinExistence type="inferred from homology"/>
<dbReference type="Pfam" id="PF08628">
    <property type="entry name" value="Nexin_C"/>
    <property type="match status" value="1"/>
</dbReference>
<feature type="compositionally biased region" description="Polar residues" evidence="3">
    <location>
        <begin position="661"/>
        <end position="672"/>
    </location>
</feature>
<feature type="region of interest" description="Disordered" evidence="3">
    <location>
        <begin position="1021"/>
        <end position="1058"/>
    </location>
</feature>
<keyword evidence="4" id="KW-0812">Transmembrane</keyword>
<keyword evidence="4" id="KW-1133">Transmembrane helix</keyword>
<dbReference type="SUPFAM" id="SSF64268">
    <property type="entry name" value="PX domain"/>
    <property type="match status" value="1"/>
</dbReference>
<dbReference type="Pfam" id="PF00787">
    <property type="entry name" value="PX"/>
    <property type="match status" value="1"/>
</dbReference>
<feature type="domain" description="PXA" evidence="6">
    <location>
        <begin position="109"/>
        <end position="297"/>
    </location>
</feature>
<feature type="region of interest" description="Disordered" evidence="3">
    <location>
        <begin position="738"/>
        <end position="763"/>
    </location>
</feature>
<evidence type="ECO:0000313" key="8">
    <source>
        <dbReference type="Proteomes" id="UP001286313"/>
    </source>
</evidence>
<feature type="domain" description="PX" evidence="5">
    <location>
        <begin position="817"/>
        <end position="982"/>
    </location>
</feature>
<keyword evidence="8" id="KW-1185">Reference proteome</keyword>
<evidence type="ECO:0000256" key="4">
    <source>
        <dbReference type="SAM" id="Phobius"/>
    </source>
</evidence>
<feature type="compositionally biased region" description="Polar residues" evidence="3">
    <location>
        <begin position="317"/>
        <end position="326"/>
    </location>
</feature>
<dbReference type="InterPro" id="IPR001683">
    <property type="entry name" value="PX_dom"/>
</dbReference>
<dbReference type="Pfam" id="PF02194">
    <property type="entry name" value="PXA"/>
    <property type="match status" value="1"/>
</dbReference>
<accession>A0AAE1KPH8</accession>
<feature type="region of interest" description="Disordered" evidence="3">
    <location>
        <begin position="858"/>
        <end position="891"/>
    </location>
</feature>
<feature type="region of interest" description="Disordered" evidence="3">
    <location>
        <begin position="1164"/>
        <end position="1220"/>
    </location>
</feature>
<dbReference type="PROSITE" id="PS51207">
    <property type="entry name" value="PXA"/>
    <property type="match status" value="1"/>
</dbReference>
<feature type="compositionally biased region" description="Basic and acidic residues" evidence="3">
    <location>
        <begin position="305"/>
        <end position="316"/>
    </location>
</feature>
<dbReference type="InterPro" id="IPR013937">
    <property type="entry name" value="Sorting_nexin_C"/>
</dbReference>
<comment type="caution">
    <text evidence="7">The sequence shown here is derived from an EMBL/GenBank/DDBJ whole genome shotgun (WGS) entry which is preliminary data.</text>
</comment>
<dbReference type="PANTHER" id="PTHR22775:SF3">
    <property type="entry name" value="SORTING NEXIN-13"/>
    <property type="match status" value="1"/>
</dbReference>